<comment type="cofactor">
    <cofactor evidence="1">
        <name>a divalent metal cation</name>
        <dbReference type="ChEBI" id="CHEBI:60240"/>
    </cofactor>
</comment>
<reference evidence="6" key="1">
    <citation type="journal article" date="2012" name="Nature">
        <title>The oyster genome reveals stress adaptation and complexity of shell formation.</title>
        <authorList>
            <person name="Zhang G."/>
            <person name="Fang X."/>
            <person name="Guo X."/>
            <person name="Li L."/>
            <person name="Luo R."/>
            <person name="Xu F."/>
            <person name="Yang P."/>
            <person name="Zhang L."/>
            <person name="Wang X."/>
            <person name="Qi H."/>
            <person name="Xiong Z."/>
            <person name="Que H."/>
            <person name="Xie Y."/>
            <person name="Holland P.W."/>
            <person name="Paps J."/>
            <person name="Zhu Y."/>
            <person name="Wu F."/>
            <person name="Chen Y."/>
            <person name="Wang J."/>
            <person name="Peng C."/>
            <person name="Meng J."/>
            <person name="Yang L."/>
            <person name="Liu J."/>
            <person name="Wen B."/>
            <person name="Zhang N."/>
            <person name="Huang Z."/>
            <person name="Zhu Q."/>
            <person name="Feng Y."/>
            <person name="Mount A."/>
            <person name="Hedgecock D."/>
            <person name="Xu Z."/>
            <person name="Liu Y."/>
            <person name="Domazet-Loso T."/>
            <person name="Du Y."/>
            <person name="Sun X."/>
            <person name="Zhang S."/>
            <person name="Liu B."/>
            <person name="Cheng P."/>
            <person name="Jiang X."/>
            <person name="Li J."/>
            <person name="Fan D."/>
            <person name="Wang W."/>
            <person name="Fu W."/>
            <person name="Wang T."/>
            <person name="Wang B."/>
            <person name="Zhang J."/>
            <person name="Peng Z."/>
            <person name="Li Y."/>
            <person name="Li N."/>
            <person name="Wang J."/>
            <person name="Chen M."/>
            <person name="He Y."/>
            <person name="Tan F."/>
            <person name="Song X."/>
            <person name="Zheng Q."/>
            <person name="Huang R."/>
            <person name="Yang H."/>
            <person name="Du X."/>
            <person name="Chen L."/>
            <person name="Yang M."/>
            <person name="Gaffney P.M."/>
            <person name="Wang S."/>
            <person name="Luo L."/>
            <person name="She Z."/>
            <person name="Ming Y."/>
            <person name="Huang W."/>
            <person name="Zhang S."/>
            <person name="Huang B."/>
            <person name="Zhang Y."/>
            <person name="Qu T."/>
            <person name="Ni P."/>
            <person name="Miao G."/>
            <person name="Wang J."/>
            <person name="Wang Q."/>
            <person name="Steinberg C.E."/>
            <person name="Wang H."/>
            <person name="Li N."/>
            <person name="Qian L."/>
            <person name="Zhang G."/>
            <person name="Li Y."/>
            <person name="Yang H."/>
            <person name="Liu X."/>
            <person name="Wang J."/>
            <person name="Yin Y."/>
            <person name="Wang J."/>
        </authorList>
    </citation>
    <scope>NUCLEOTIDE SEQUENCE [LARGE SCALE GENOMIC DNA]</scope>
    <source>
        <strain evidence="6">05x7-T-G4-1.051#20</strain>
    </source>
</reference>
<dbReference type="Pfam" id="PF13613">
    <property type="entry name" value="HTH_Tnp_4"/>
    <property type="match status" value="1"/>
</dbReference>
<organism evidence="6">
    <name type="scientific">Magallana gigas</name>
    <name type="common">Pacific oyster</name>
    <name type="synonym">Crassostrea gigas</name>
    <dbReference type="NCBI Taxonomy" id="29159"/>
    <lineage>
        <taxon>Eukaryota</taxon>
        <taxon>Metazoa</taxon>
        <taxon>Spiralia</taxon>
        <taxon>Lophotrochozoa</taxon>
        <taxon>Mollusca</taxon>
        <taxon>Bivalvia</taxon>
        <taxon>Autobranchia</taxon>
        <taxon>Pteriomorphia</taxon>
        <taxon>Ostreida</taxon>
        <taxon>Ostreoidea</taxon>
        <taxon>Ostreidae</taxon>
        <taxon>Magallana</taxon>
    </lineage>
</organism>
<dbReference type="EMBL" id="JH816309">
    <property type="protein sequence ID" value="EKC33206.1"/>
    <property type="molecule type" value="Genomic_DNA"/>
</dbReference>
<keyword evidence="3" id="KW-0863">Zinc-finger</keyword>
<evidence type="ECO:0000256" key="3">
    <source>
        <dbReference type="ARBA" id="ARBA00022771"/>
    </source>
</evidence>
<name>K1RGG4_MAGGI</name>
<dbReference type="InterPro" id="IPR027806">
    <property type="entry name" value="HARBI1_dom"/>
</dbReference>
<evidence type="ECO:0000256" key="4">
    <source>
        <dbReference type="ARBA" id="ARBA00022833"/>
    </source>
</evidence>
<proteinExistence type="predicted"/>
<evidence type="ECO:0000313" key="6">
    <source>
        <dbReference type="EMBL" id="EKC33206.1"/>
    </source>
</evidence>
<dbReference type="PROSITE" id="PS50950">
    <property type="entry name" value="ZF_THAP"/>
    <property type="match status" value="1"/>
</dbReference>
<dbReference type="SUPFAM" id="SSF57716">
    <property type="entry name" value="Glucocorticoid receptor-like (DNA-binding domain)"/>
    <property type="match status" value="1"/>
</dbReference>
<dbReference type="GO" id="GO:0003677">
    <property type="term" value="F:DNA binding"/>
    <property type="evidence" value="ECO:0007669"/>
    <property type="project" value="UniProtKB-UniRule"/>
</dbReference>
<evidence type="ECO:0000256" key="1">
    <source>
        <dbReference type="ARBA" id="ARBA00001968"/>
    </source>
</evidence>
<keyword evidence="4" id="KW-0862">Zinc</keyword>
<accession>K1RGG4</accession>
<evidence type="ECO:0000256" key="5">
    <source>
        <dbReference type="ARBA" id="ARBA00023125"/>
    </source>
</evidence>
<dbReference type="Pfam" id="PF13359">
    <property type="entry name" value="DDE_Tnp_4"/>
    <property type="match status" value="1"/>
</dbReference>
<dbReference type="Gene3D" id="6.20.210.20">
    <property type="entry name" value="THAP domain"/>
    <property type="match status" value="1"/>
</dbReference>
<dbReference type="PANTHER" id="PTHR23080">
    <property type="entry name" value="THAP DOMAIN PROTEIN"/>
    <property type="match status" value="1"/>
</dbReference>
<dbReference type="InterPro" id="IPR038441">
    <property type="entry name" value="THAP_Znf_sf"/>
</dbReference>
<dbReference type="InterPro" id="IPR027805">
    <property type="entry name" value="Transposase_HTH_dom"/>
</dbReference>
<dbReference type="GO" id="GO:0008270">
    <property type="term" value="F:zinc ion binding"/>
    <property type="evidence" value="ECO:0007669"/>
    <property type="project" value="UniProtKB-KW"/>
</dbReference>
<dbReference type="Pfam" id="PF05485">
    <property type="entry name" value="THAP"/>
    <property type="match status" value="1"/>
</dbReference>
<protein>
    <submittedName>
        <fullName evidence="6">THAP domain-containing protein 9</fullName>
    </submittedName>
</protein>
<evidence type="ECO:0000256" key="2">
    <source>
        <dbReference type="ARBA" id="ARBA00022723"/>
    </source>
</evidence>
<dbReference type="OrthoDB" id="6272738at2759"/>
<dbReference type="InterPro" id="IPR006612">
    <property type="entry name" value="THAP_Znf"/>
</dbReference>
<keyword evidence="5" id="KW-0238">DNA-binding</keyword>
<gene>
    <name evidence="6" type="ORF">CGI_10017382</name>
</gene>
<sequence>MPETCCCVPGCSNRGGHVFPSDQLRKKAWIHAIRRGESRFQSWEPSSHAVVCRSHFQNSDYLSETVYGTTPLSRRLKKTAIPSIFQWIDPASPADIARASRARTRGVKRKLIEINTTENQSQGTVYFQDDIDVADEIVIESIPTKNDTDEDSSEEQKFYLNVETQTPTFPPMCIDNFEKDDAGIHFYTGLETYVKFYMVLRTLGPAAYCLNYIYHKVTNISVPDQFFLVLIKLRRHRTNFDLSRLFNVSEKTVSNVFYTWILFMSKQWREVDIWPPKSLVNYFCPSDFKLKFPNTRVIVDGTECPIKKPKLPKTQQATFSTYKNKNTVKILVGATPGGLVSYVSPAYGGSTSDRQIVERSSLLNLCDPGDSIMADKGFNVQDMFVHRNIQINMPTFFKKKNRMSCSTVIQDRKISSKRVHIERIIGLAKTFKILVEPMNSSETKLSSHITFVCFMLCNFKTCIVPSYA</sequence>
<dbReference type="AlphaFoldDB" id="K1RGG4"/>
<dbReference type="SMART" id="SM00980">
    <property type="entry name" value="THAP"/>
    <property type="match status" value="1"/>
</dbReference>
<dbReference type="InParanoid" id="K1RGG4"/>
<keyword evidence="2" id="KW-0479">Metal-binding</keyword>
<dbReference type="HOGENOM" id="CLU_025643_1_2_1"/>